<comment type="similarity">
    <text evidence="2">Belongs to the UPF0283 family.</text>
</comment>
<keyword evidence="3" id="KW-1003">Cell membrane</keyword>
<keyword evidence="4" id="KW-0997">Cell inner membrane</keyword>
<keyword evidence="7 8" id="KW-0472">Membrane</keyword>
<dbReference type="PANTHER" id="PTHR39342:SF1">
    <property type="entry name" value="UPF0283 MEMBRANE PROTEIN YCJF"/>
    <property type="match status" value="1"/>
</dbReference>
<name>A0ABS5ST80_9GAMM</name>
<evidence type="ECO:0000256" key="8">
    <source>
        <dbReference type="SAM" id="Phobius"/>
    </source>
</evidence>
<reference evidence="9 10" key="1">
    <citation type="submission" date="2020-04" db="EMBL/GenBank/DDBJ databases">
        <title>Genome sequencing of Rosenbergiella species.</title>
        <authorList>
            <person name="Alvarez-Perez S."/>
            <person name="Lievens B."/>
        </authorList>
    </citation>
    <scope>NUCLEOTIDE SEQUENCE [LARGE SCALE GENOMIC DNA]</scope>
    <source>
        <strain evidence="9 10">S61</strain>
    </source>
</reference>
<keyword evidence="5 8" id="KW-0812">Transmembrane</keyword>
<comment type="caution">
    <text evidence="9">The sequence shown here is derived from an EMBL/GenBank/DDBJ whole genome shotgun (WGS) entry which is preliminary data.</text>
</comment>
<feature type="transmembrane region" description="Helical" evidence="8">
    <location>
        <begin position="68"/>
        <end position="89"/>
    </location>
</feature>
<dbReference type="EMBL" id="JABBFR010000001">
    <property type="protein sequence ID" value="MBT0723057.1"/>
    <property type="molecule type" value="Genomic_DNA"/>
</dbReference>
<accession>A0ABS5ST80</accession>
<dbReference type="RefSeq" id="WP_214235406.1">
    <property type="nucleotide sequence ID" value="NZ_JABBFR010000001.1"/>
</dbReference>
<proteinExistence type="inferred from homology"/>
<dbReference type="PANTHER" id="PTHR39342">
    <property type="entry name" value="UPF0283 MEMBRANE PROTEIN YCJF"/>
    <property type="match status" value="1"/>
</dbReference>
<dbReference type="Pfam" id="PF05128">
    <property type="entry name" value="DUF697"/>
    <property type="match status" value="1"/>
</dbReference>
<evidence type="ECO:0000256" key="7">
    <source>
        <dbReference type="ARBA" id="ARBA00023136"/>
    </source>
</evidence>
<protein>
    <submittedName>
        <fullName evidence="9">TIGR01620 family protein</fullName>
    </submittedName>
</protein>
<evidence type="ECO:0000256" key="4">
    <source>
        <dbReference type="ARBA" id="ARBA00022519"/>
    </source>
</evidence>
<evidence type="ECO:0000256" key="5">
    <source>
        <dbReference type="ARBA" id="ARBA00022692"/>
    </source>
</evidence>
<keyword evidence="10" id="KW-1185">Reference proteome</keyword>
<keyword evidence="6 8" id="KW-1133">Transmembrane helix</keyword>
<dbReference type="InterPro" id="IPR021147">
    <property type="entry name" value="DUF697"/>
</dbReference>
<dbReference type="Proteomes" id="UP000790096">
    <property type="component" value="Unassembled WGS sequence"/>
</dbReference>
<comment type="subcellular location">
    <subcellularLocation>
        <location evidence="1">Cell inner membrane</location>
        <topology evidence="1">Multi-pass membrane protein</topology>
    </subcellularLocation>
</comment>
<evidence type="ECO:0000313" key="9">
    <source>
        <dbReference type="EMBL" id="MBT0723057.1"/>
    </source>
</evidence>
<evidence type="ECO:0000313" key="10">
    <source>
        <dbReference type="Proteomes" id="UP000790096"/>
    </source>
</evidence>
<sequence>MKGNDVRPRIDFAVTPSESNAEKIKIAHHFDEQHAEQHFVAEEYEHHDGLNDVEEIILEQSLRPRFPVWARLLLLGVLVLFVSGVAQLVQTILTAWYEKQWVTIGMATAGVMIVCAGLGAMLAELSRLRRLKKQMHIHQYAQRLLSSHSHQHGVAFCESLIKDAGLPAEHPAVMQWHAALDPSLSDKEVVTLYSTLVQPTFDNQARRLIRQTATQSAFMVAASPYALVDMGLVAWRSLRMINQIAKLYQVEPGYFGRIKLLRALLVNMAVAGASEWIQESSLDWLSQDLAARLSGRVAQGVGIGLLTARLGVKTMSLCRPIPWVEGEAPKVSEFRRGLIADLGDKFRHRKSD</sequence>
<evidence type="ECO:0000256" key="3">
    <source>
        <dbReference type="ARBA" id="ARBA00022475"/>
    </source>
</evidence>
<evidence type="ECO:0000256" key="1">
    <source>
        <dbReference type="ARBA" id="ARBA00004429"/>
    </source>
</evidence>
<feature type="transmembrane region" description="Helical" evidence="8">
    <location>
        <begin position="101"/>
        <end position="123"/>
    </location>
</feature>
<gene>
    <name evidence="9" type="ORF">HH682_01095</name>
</gene>
<evidence type="ECO:0000256" key="6">
    <source>
        <dbReference type="ARBA" id="ARBA00022989"/>
    </source>
</evidence>
<dbReference type="NCBIfam" id="TIGR01620">
    <property type="entry name" value="hyp_HI0043"/>
    <property type="match status" value="1"/>
</dbReference>
<evidence type="ECO:0000256" key="2">
    <source>
        <dbReference type="ARBA" id="ARBA00008255"/>
    </source>
</evidence>
<dbReference type="InterPro" id="IPR006507">
    <property type="entry name" value="UPF0283"/>
</dbReference>
<organism evidence="9 10">
    <name type="scientific">Rosenbergiella gaditana</name>
    <dbReference type="NCBI Taxonomy" id="2726987"/>
    <lineage>
        <taxon>Bacteria</taxon>
        <taxon>Pseudomonadati</taxon>
        <taxon>Pseudomonadota</taxon>
        <taxon>Gammaproteobacteria</taxon>
        <taxon>Enterobacterales</taxon>
        <taxon>Erwiniaceae</taxon>
        <taxon>Rosenbergiella</taxon>
    </lineage>
</organism>